<dbReference type="VEuPathDB" id="FungiDB:RhiirA1_452633"/>
<name>A0A2N0P4E3_9GLOM</name>
<protein>
    <submittedName>
        <fullName evidence="1">Uncharacterized protein</fullName>
    </submittedName>
</protein>
<evidence type="ECO:0000313" key="2">
    <source>
        <dbReference type="EMBL" id="PKC72162.1"/>
    </source>
</evidence>
<dbReference type="EMBL" id="LLXJ01001550">
    <property type="protein sequence ID" value="PKC01653.1"/>
    <property type="molecule type" value="Genomic_DNA"/>
</dbReference>
<dbReference type="Proteomes" id="UP000232688">
    <property type="component" value="Unassembled WGS sequence"/>
</dbReference>
<comment type="caution">
    <text evidence="1">The sequence shown here is derived from an EMBL/GenBank/DDBJ whole genome shotgun (WGS) entry which is preliminary data.</text>
</comment>
<reference evidence="1 4" key="1">
    <citation type="submission" date="2016-04" db="EMBL/GenBank/DDBJ databases">
        <title>Genome analyses suggest a sexual origin of heterokaryosis in a supposedly ancient asexual fungus.</title>
        <authorList>
            <person name="Ropars J."/>
            <person name="Sedzielewska K."/>
            <person name="Noel J."/>
            <person name="Charron P."/>
            <person name="Farinelli L."/>
            <person name="Marton T."/>
            <person name="Kruger M."/>
            <person name="Pelin A."/>
            <person name="Brachmann A."/>
            <person name="Corradi N."/>
        </authorList>
    </citation>
    <scope>NUCLEOTIDE SEQUENCE [LARGE SCALE GENOMIC DNA]</scope>
    <source>
        <strain evidence="1 4">A5</strain>
    </source>
</reference>
<organism evidence="1 4">
    <name type="scientific">Rhizophagus irregularis</name>
    <dbReference type="NCBI Taxonomy" id="588596"/>
    <lineage>
        <taxon>Eukaryota</taxon>
        <taxon>Fungi</taxon>
        <taxon>Fungi incertae sedis</taxon>
        <taxon>Mucoromycota</taxon>
        <taxon>Glomeromycotina</taxon>
        <taxon>Glomeromycetes</taxon>
        <taxon>Glomerales</taxon>
        <taxon>Glomeraceae</taxon>
        <taxon>Rhizophagus</taxon>
    </lineage>
</organism>
<dbReference type="Proteomes" id="UP000232722">
    <property type="component" value="Unassembled WGS sequence"/>
</dbReference>
<gene>
    <name evidence="2" type="ORF">RhiirA1_452633</name>
    <name evidence="1" type="ORF">RhiirA5_426371</name>
</gene>
<dbReference type="EMBL" id="LLXH01000136">
    <property type="protein sequence ID" value="PKC72162.1"/>
    <property type="molecule type" value="Genomic_DNA"/>
</dbReference>
<evidence type="ECO:0000313" key="3">
    <source>
        <dbReference type="Proteomes" id="UP000232688"/>
    </source>
</evidence>
<evidence type="ECO:0000313" key="4">
    <source>
        <dbReference type="Proteomes" id="UP000232722"/>
    </source>
</evidence>
<proteinExistence type="predicted"/>
<evidence type="ECO:0000313" key="1">
    <source>
        <dbReference type="EMBL" id="PKC01653.1"/>
    </source>
</evidence>
<dbReference type="AlphaFoldDB" id="A0A2N0P4E3"/>
<accession>A0A2N0P4E3</accession>
<reference evidence="2 3" key="4">
    <citation type="submission" date="2017-10" db="EMBL/GenBank/DDBJ databases">
        <title>Genome analyses suggest a sexual origin of heterokaryosis in a supposedly ancient asexual fungus.</title>
        <authorList>
            <person name="Corradi N."/>
            <person name="Sedzielewska K."/>
            <person name="Noel J."/>
            <person name="Charron P."/>
            <person name="Farinelli L."/>
            <person name="Marton T."/>
            <person name="Kruger M."/>
            <person name="Pelin A."/>
            <person name="Brachmann A."/>
            <person name="Corradi N."/>
        </authorList>
    </citation>
    <scope>NUCLEOTIDE SEQUENCE [LARGE SCALE GENOMIC DNA]</scope>
    <source>
        <strain evidence="2 3">A1</strain>
    </source>
</reference>
<sequence>MSYNNKDEIVQLETEFNELNISDRNPNFNHEDCYKLKGWTSENNGIDEFIKDTIYNAKNNYFYNGKFYPKFLEWVPFDLI</sequence>
<reference evidence="2 3" key="3">
    <citation type="submission" date="2017-10" db="EMBL/GenBank/DDBJ databases">
        <title>Extensive intraspecific genome diversity in a model arbuscular mycorrhizal fungus.</title>
        <authorList>
            <person name="Chen E.C.H."/>
            <person name="Morin E."/>
            <person name="Baudet D."/>
            <person name="Noel J."/>
            <person name="Ndikumana S."/>
            <person name="Charron P."/>
            <person name="St-Onge C."/>
            <person name="Giorgi J."/>
            <person name="Grigoriev I.V."/>
            <person name="Roux C."/>
            <person name="Martin F.M."/>
            <person name="Corradi N."/>
        </authorList>
    </citation>
    <scope>NUCLEOTIDE SEQUENCE [LARGE SCALE GENOMIC DNA]</scope>
    <source>
        <strain evidence="2 3">A1</strain>
    </source>
</reference>
<reference evidence="1 4" key="2">
    <citation type="submission" date="2017-09" db="EMBL/GenBank/DDBJ databases">
        <title>Extensive intraspecific genome diversity in a model arbuscular mycorrhizal fungus.</title>
        <authorList>
            <person name="Chen E.C."/>
            <person name="Morin E."/>
            <person name="Beaudet D."/>
            <person name="Noel J."/>
            <person name="Ndikumana S."/>
            <person name="Charron P."/>
            <person name="St-Onge C."/>
            <person name="Giorgi J."/>
            <person name="Grigoriev I.V."/>
            <person name="Roux C."/>
            <person name="Martin F.M."/>
            <person name="Corradi N."/>
        </authorList>
    </citation>
    <scope>NUCLEOTIDE SEQUENCE [LARGE SCALE GENOMIC DNA]</scope>
    <source>
        <strain evidence="1 4">A5</strain>
    </source>
</reference>